<organism evidence="5">
    <name type="scientific">Odontella aurita</name>
    <dbReference type="NCBI Taxonomy" id="265563"/>
    <lineage>
        <taxon>Eukaryota</taxon>
        <taxon>Sar</taxon>
        <taxon>Stramenopiles</taxon>
        <taxon>Ochrophyta</taxon>
        <taxon>Bacillariophyta</taxon>
        <taxon>Mediophyceae</taxon>
        <taxon>Biddulphiophycidae</taxon>
        <taxon>Eupodiscales</taxon>
        <taxon>Odontellaceae</taxon>
        <taxon>Odontella</taxon>
    </lineage>
</organism>
<dbReference type="InterPro" id="IPR043504">
    <property type="entry name" value="Peptidase_S1_PA_chymotrypsin"/>
</dbReference>
<protein>
    <recommendedName>
        <fullName evidence="4">Peptidase S1 domain-containing protein</fullName>
    </recommendedName>
</protein>
<evidence type="ECO:0000256" key="2">
    <source>
        <dbReference type="ARBA" id="ARBA00023157"/>
    </source>
</evidence>
<accession>A0A7S4JFR0</accession>
<evidence type="ECO:0000256" key="1">
    <source>
        <dbReference type="ARBA" id="ARBA00023026"/>
    </source>
</evidence>
<feature type="compositionally biased region" description="Acidic residues" evidence="3">
    <location>
        <begin position="353"/>
        <end position="366"/>
    </location>
</feature>
<dbReference type="PROSITE" id="PS50240">
    <property type="entry name" value="TRYPSIN_DOM"/>
    <property type="match status" value="1"/>
</dbReference>
<dbReference type="GO" id="GO:0006508">
    <property type="term" value="P:proteolysis"/>
    <property type="evidence" value="ECO:0007669"/>
    <property type="project" value="InterPro"/>
</dbReference>
<evidence type="ECO:0000259" key="4">
    <source>
        <dbReference type="PROSITE" id="PS50240"/>
    </source>
</evidence>
<dbReference type="AlphaFoldDB" id="A0A7S4JFR0"/>
<sequence>MMCAVAPEGETKDACLGDSGGPILLNGGEDDDTGAETDVQAGIVSFGVGCANPDFPGIYARVSDQIEWIDEVVCSRSIGDPPTDFGCSIGADEDNDGDGLPDEEDQCPNEVGTGPLANSHGCPDGDEDGVPDKDDQCPDTPPFTPRSGVGLDGCFLITLTNRPTMEPTSESSRSPTHFPTPGPTRDPTAKLTPGPTPFPSTRPAPEPTTGPTPSSTTPPTPGPTKNPTPEPTPDPTSEPTPPFPSLSPTPGPVLRPPKWGEPTSTSPTLPPVAPAPTLSPTALRPTLSPITPAPQSKAPTIRPTSAPTAAQKGADIEDIFTPSPTAQPSNTVLNDDADENVGDKNSASPAEVSNDEEAAPSDDEGEEKDRGGNPAAARSGEVNRSASWPAVACAALAVALLSAF</sequence>
<dbReference type="InterPro" id="IPR001254">
    <property type="entry name" value="Trypsin_dom"/>
</dbReference>
<feature type="compositionally biased region" description="Acidic residues" evidence="3">
    <location>
        <begin position="91"/>
        <end position="107"/>
    </location>
</feature>
<dbReference type="InterPro" id="IPR028974">
    <property type="entry name" value="TSP_type-3_rpt"/>
</dbReference>
<dbReference type="EMBL" id="HBKQ01039757">
    <property type="protein sequence ID" value="CAE2262268.1"/>
    <property type="molecule type" value="Transcribed_RNA"/>
</dbReference>
<dbReference type="Pfam" id="PF00089">
    <property type="entry name" value="Trypsin"/>
    <property type="match status" value="1"/>
</dbReference>
<dbReference type="InterPro" id="IPR033116">
    <property type="entry name" value="TRYPSIN_SER"/>
</dbReference>
<evidence type="ECO:0000256" key="3">
    <source>
        <dbReference type="SAM" id="MobiDB-lite"/>
    </source>
</evidence>
<evidence type="ECO:0000313" key="5">
    <source>
        <dbReference type="EMBL" id="CAE2262268.1"/>
    </source>
</evidence>
<dbReference type="SUPFAM" id="SSF103647">
    <property type="entry name" value="TSP type-3 repeat"/>
    <property type="match status" value="1"/>
</dbReference>
<reference evidence="5" key="1">
    <citation type="submission" date="2021-01" db="EMBL/GenBank/DDBJ databases">
        <authorList>
            <person name="Corre E."/>
            <person name="Pelletier E."/>
            <person name="Niang G."/>
            <person name="Scheremetjew M."/>
            <person name="Finn R."/>
            <person name="Kale V."/>
            <person name="Holt S."/>
            <person name="Cochrane G."/>
            <person name="Meng A."/>
            <person name="Brown T."/>
            <person name="Cohen L."/>
        </authorList>
    </citation>
    <scope>NUCLEOTIDE SEQUENCE</scope>
    <source>
        <strain evidence="5">Isolate 1302-5</strain>
    </source>
</reference>
<keyword evidence="2" id="KW-1015">Disulfide bond</keyword>
<keyword evidence="1" id="KW-0843">Virulence</keyword>
<dbReference type="InterPro" id="IPR050430">
    <property type="entry name" value="Peptidase_S1"/>
</dbReference>
<feature type="domain" description="Peptidase S1" evidence="4">
    <location>
        <begin position="1"/>
        <end position="74"/>
    </location>
</feature>
<dbReference type="PANTHER" id="PTHR24276:SF91">
    <property type="entry name" value="AT26814P-RELATED"/>
    <property type="match status" value="1"/>
</dbReference>
<dbReference type="GO" id="GO:0005509">
    <property type="term" value="F:calcium ion binding"/>
    <property type="evidence" value="ECO:0007669"/>
    <property type="project" value="InterPro"/>
</dbReference>
<gene>
    <name evidence="5" type="ORF">OAUR00152_LOCUS27429</name>
</gene>
<dbReference type="InterPro" id="IPR009003">
    <property type="entry name" value="Peptidase_S1_PA"/>
</dbReference>
<feature type="compositionally biased region" description="Polar residues" evidence="3">
    <location>
        <begin position="293"/>
        <end position="308"/>
    </location>
</feature>
<dbReference type="PANTHER" id="PTHR24276">
    <property type="entry name" value="POLYSERASE-RELATED"/>
    <property type="match status" value="1"/>
</dbReference>
<feature type="compositionally biased region" description="Polar residues" evidence="3">
    <location>
        <begin position="322"/>
        <end position="333"/>
    </location>
</feature>
<feature type="compositionally biased region" description="Pro residues" evidence="3">
    <location>
        <begin position="194"/>
        <end position="255"/>
    </location>
</feature>
<proteinExistence type="predicted"/>
<dbReference type="PRINTS" id="PR01217">
    <property type="entry name" value="PRICHEXTENSN"/>
</dbReference>
<feature type="compositionally biased region" description="Low complexity" evidence="3">
    <location>
        <begin position="275"/>
        <end position="289"/>
    </location>
</feature>
<name>A0A7S4JFR0_9STRA</name>
<dbReference type="GO" id="GO:0004252">
    <property type="term" value="F:serine-type endopeptidase activity"/>
    <property type="evidence" value="ECO:0007669"/>
    <property type="project" value="InterPro"/>
</dbReference>
<dbReference type="PROSITE" id="PS00135">
    <property type="entry name" value="TRYPSIN_SER"/>
    <property type="match status" value="1"/>
</dbReference>
<feature type="region of interest" description="Disordered" evidence="3">
    <location>
        <begin position="84"/>
        <end position="386"/>
    </location>
</feature>
<dbReference type="SUPFAM" id="SSF50494">
    <property type="entry name" value="Trypsin-like serine proteases"/>
    <property type="match status" value="1"/>
</dbReference>
<feature type="compositionally biased region" description="Polar residues" evidence="3">
    <location>
        <begin position="158"/>
        <end position="177"/>
    </location>
</feature>
<dbReference type="Gene3D" id="2.40.10.10">
    <property type="entry name" value="Trypsin-like serine proteases"/>
    <property type="match status" value="1"/>
</dbReference>